<evidence type="ECO:0000256" key="8">
    <source>
        <dbReference type="ARBA" id="ARBA00022692"/>
    </source>
</evidence>
<dbReference type="Gene3D" id="2.60.40.10">
    <property type="entry name" value="Immunoglobulins"/>
    <property type="match status" value="1"/>
</dbReference>
<evidence type="ECO:0000259" key="20">
    <source>
        <dbReference type="Pfam" id="PF00905"/>
    </source>
</evidence>
<evidence type="ECO:0000256" key="19">
    <source>
        <dbReference type="SAM" id="Phobius"/>
    </source>
</evidence>
<dbReference type="InterPro" id="IPR036950">
    <property type="entry name" value="PBP_transglycosylase"/>
</dbReference>
<feature type="compositionally biased region" description="Basic residues" evidence="18">
    <location>
        <begin position="18"/>
        <end position="31"/>
    </location>
</feature>
<dbReference type="Proteomes" id="UP001254832">
    <property type="component" value="Unassembled WGS sequence"/>
</dbReference>
<evidence type="ECO:0000256" key="5">
    <source>
        <dbReference type="ARBA" id="ARBA00022670"/>
    </source>
</evidence>
<dbReference type="FunFam" id="1.10.3810.10:FF:000001">
    <property type="entry name" value="Penicillin-binding protein 1A"/>
    <property type="match status" value="1"/>
</dbReference>
<evidence type="ECO:0000256" key="3">
    <source>
        <dbReference type="ARBA" id="ARBA00022475"/>
    </source>
</evidence>
<comment type="catalytic activity">
    <reaction evidence="17">
        <text>[GlcNAc-(1-&gt;4)-Mur2Ac(oyl-L-Ala-gamma-D-Glu-L-Lys-D-Ala-D-Ala)](n)-di-trans,octa-cis-undecaprenyl diphosphate + beta-D-GlcNAc-(1-&gt;4)-Mur2Ac(oyl-L-Ala-gamma-D-Glu-L-Lys-D-Ala-D-Ala)-di-trans,octa-cis-undecaprenyl diphosphate = [GlcNAc-(1-&gt;4)-Mur2Ac(oyl-L-Ala-gamma-D-Glu-L-Lys-D-Ala-D-Ala)](n+1)-di-trans,octa-cis-undecaprenyl diphosphate + di-trans,octa-cis-undecaprenyl diphosphate + H(+)</text>
        <dbReference type="Rhea" id="RHEA:23708"/>
        <dbReference type="Rhea" id="RHEA-COMP:9602"/>
        <dbReference type="Rhea" id="RHEA-COMP:9603"/>
        <dbReference type="ChEBI" id="CHEBI:15378"/>
        <dbReference type="ChEBI" id="CHEBI:58405"/>
        <dbReference type="ChEBI" id="CHEBI:60033"/>
        <dbReference type="ChEBI" id="CHEBI:78435"/>
        <dbReference type="EC" id="2.4.99.28"/>
    </reaction>
</comment>
<feature type="domain" description="Glycosyl transferase family 51" evidence="21">
    <location>
        <begin position="87"/>
        <end position="262"/>
    </location>
</feature>
<evidence type="ECO:0000256" key="9">
    <source>
        <dbReference type="ARBA" id="ARBA00022801"/>
    </source>
</evidence>
<evidence type="ECO:0000256" key="16">
    <source>
        <dbReference type="ARBA" id="ARBA00034000"/>
    </source>
</evidence>
<feature type="compositionally biased region" description="Low complexity" evidence="18">
    <location>
        <begin position="7"/>
        <end position="17"/>
    </location>
</feature>
<evidence type="ECO:0000256" key="6">
    <source>
        <dbReference type="ARBA" id="ARBA00022676"/>
    </source>
</evidence>
<dbReference type="SUPFAM" id="SSF53955">
    <property type="entry name" value="Lysozyme-like"/>
    <property type="match status" value="1"/>
</dbReference>
<dbReference type="InterPro" id="IPR023346">
    <property type="entry name" value="Lysozyme-like_dom_sf"/>
</dbReference>
<evidence type="ECO:0000256" key="11">
    <source>
        <dbReference type="ARBA" id="ARBA00022984"/>
    </source>
</evidence>
<dbReference type="Gene3D" id="3.40.710.10">
    <property type="entry name" value="DD-peptidase/beta-lactamase superfamily"/>
    <property type="match status" value="1"/>
</dbReference>
<keyword evidence="13 19" id="KW-0472">Membrane</keyword>
<keyword evidence="12 19" id="KW-1133">Transmembrane helix</keyword>
<evidence type="ECO:0000259" key="21">
    <source>
        <dbReference type="Pfam" id="PF00912"/>
    </source>
</evidence>
<evidence type="ECO:0000256" key="2">
    <source>
        <dbReference type="ARBA" id="ARBA00007739"/>
    </source>
</evidence>
<keyword evidence="15" id="KW-0961">Cell wall biogenesis/degradation</keyword>
<feature type="compositionally biased region" description="Low complexity" evidence="18">
    <location>
        <begin position="839"/>
        <end position="867"/>
    </location>
</feature>
<evidence type="ECO:0000256" key="17">
    <source>
        <dbReference type="ARBA" id="ARBA00049902"/>
    </source>
</evidence>
<dbReference type="GO" id="GO:0008658">
    <property type="term" value="F:penicillin binding"/>
    <property type="evidence" value="ECO:0007669"/>
    <property type="project" value="InterPro"/>
</dbReference>
<dbReference type="EC" id="2.3.2.-" evidence="22"/>
<dbReference type="SUPFAM" id="SSF49265">
    <property type="entry name" value="Fibronectin type III"/>
    <property type="match status" value="1"/>
</dbReference>
<dbReference type="InterPro" id="IPR012338">
    <property type="entry name" value="Beta-lactam/transpept-like"/>
</dbReference>
<evidence type="ECO:0000256" key="13">
    <source>
        <dbReference type="ARBA" id="ARBA00023136"/>
    </source>
</evidence>
<feature type="domain" description="Penicillin-binding protein transpeptidase" evidence="20">
    <location>
        <begin position="354"/>
        <end position="630"/>
    </location>
</feature>
<feature type="region of interest" description="Disordered" evidence="18">
    <location>
        <begin position="1"/>
        <end position="31"/>
    </location>
</feature>
<dbReference type="Gene3D" id="1.10.3810.10">
    <property type="entry name" value="Biosynthetic peptidoglycan transglycosylase-like"/>
    <property type="match status" value="1"/>
</dbReference>
<name>A0AAP5LNW8_PAEAM</name>
<dbReference type="NCBIfam" id="TIGR02074">
    <property type="entry name" value="PBP_1a_fam"/>
    <property type="match status" value="1"/>
</dbReference>
<dbReference type="PANTHER" id="PTHR32282:SF32">
    <property type="entry name" value="PENICILLIN-BINDING PROTEIN 2A"/>
    <property type="match status" value="1"/>
</dbReference>
<comment type="similarity">
    <text evidence="1">In the C-terminal section; belongs to the transpeptidase family.</text>
</comment>
<reference evidence="22" key="1">
    <citation type="submission" date="2023-07" db="EMBL/GenBank/DDBJ databases">
        <title>Sorghum-associated microbial communities from plants grown in Nebraska, USA.</title>
        <authorList>
            <person name="Schachtman D."/>
        </authorList>
    </citation>
    <scope>NUCLEOTIDE SEQUENCE</scope>
    <source>
        <strain evidence="22">BE80</strain>
    </source>
</reference>
<feature type="region of interest" description="Disordered" evidence="18">
    <location>
        <begin position="759"/>
        <end position="892"/>
    </location>
</feature>
<dbReference type="GO" id="GO:0016746">
    <property type="term" value="F:acyltransferase activity"/>
    <property type="evidence" value="ECO:0007669"/>
    <property type="project" value="UniProtKB-KW"/>
</dbReference>
<dbReference type="EMBL" id="JAVDTR010000001">
    <property type="protein sequence ID" value="MDR6721939.1"/>
    <property type="molecule type" value="Genomic_DNA"/>
</dbReference>
<evidence type="ECO:0000256" key="14">
    <source>
        <dbReference type="ARBA" id="ARBA00023268"/>
    </source>
</evidence>
<dbReference type="GO" id="GO:0009252">
    <property type="term" value="P:peptidoglycan biosynthetic process"/>
    <property type="evidence" value="ECO:0007669"/>
    <property type="project" value="UniProtKB-KW"/>
</dbReference>
<keyword evidence="4" id="KW-0121">Carboxypeptidase</keyword>
<comment type="caution">
    <text evidence="22">The sequence shown here is derived from an EMBL/GenBank/DDBJ whole genome shotgun (WGS) entry which is preliminary data.</text>
</comment>
<feature type="region of interest" description="Disordered" evidence="18">
    <location>
        <begin position="642"/>
        <end position="669"/>
    </location>
</feature>
<feature type="compositionally biased region" description="Gly residues" evidence="18">
    <location>
        <begin position="806"/>
        <end position="838"/>
    </location>
</feature>
<dbReference type="GO" id="GO:0009002">
    <property type="term" value="F:serine-type D-Ala-D-Ala carboxypeptidase activity"/>
    <property type="evidence" value="ECO:0007669"/>
    <property type="project" value="UniProtKB-EC"/>
</dbReference>
<dbReference type="SUPFAM" id="SSF56601">
    <property type="entry name" value="beta-lactamase/transpeptidase-like"/>
    <property type="match status" value="1"/>
</dbReference>
<feature type="compositionally biased region" description="Low complexity" evidence="18">
    <location>
        <begin position="777"/>
        <end position="805"/>
    </location>
</feature>
<evidence type="ECO:0000256" key="12">
    <source>
        <dbReference type="ARBA" id="ARBA00022989"/>
    </source>
</evidence>
<dbReference type="GO" id="GO:0006508">
    <property type="term" value="P:proteolysis"/>
    <property type="evidence" value="ECO:0007669"/>
    <property type="project" value="UniProtKB-KW"/>
</dbReference>
<dbReference type="InterPro" id="IPR013783">
    <property type="entry name" value="Ig-like_fold"/>
</dbReference>
<proteinExistence type="inferred from homology"/>
<dbReference type="GO" id="GO:0071555">
    <property type="term" value="P:cell wall organization"/>
    <property type="evidence" value="ECO:0007669"/>
    <property type="project" value="UniProtKB-KW"/>
</dbReference>
<keyword evidence="14" id="KW-0511">Multifunctional enzyme</keyword>
<dbReference type="InterPro" id="IPR001460">
    <property type="entry name" value="PCN-bd_Tpept"/>
</dbReference>
<evidence type="ECO:0000256" key="1">
    <source>
        <dbReference type="ARBA" id="ARBA00007090"/>
    </source>
</evidence>
<feature type="compositionally biased region" description="Acidic residues" evidence="18">
    <location>
        <begin position="759"/>
        <end position="768"/>
    </location>
</feature>
<dbReference type="PANTHER" id="PTHR32282">
    <property type="entry name" value="BINDING PROTEIN TRANSPEPTIDASE, PUTATIVE-RELATED"/>
    <property type="match status" value="1"/>
</dbReference>
<dbReference type="InterPro" id="IPR036116">
    <property type="entry name" value="FN3_sf"/>
</dbReference>
<evidence type="ECO:0000256" key="15">
    <source>
        <dbReference type="ARBA" id="ARBA00023316"/>
    </source>
</evidence>
<keyword evidence="22" id="KW-0012">Acyltransferase</keyword>
<comment type="similarity">
    <text evidence="2">In the N-terminal section; belongs to the glycosyltransferase 51 family.</text>
</comment>
<accession>A0AAP5LNW8</accession>
<keyword evidence="10" id="KW-0133">Cell shape</keyword>
<keyword evidence="6 22" id="KW-0328">Glycosyltransferase</keyword>
<keyword evidence="11" id="KW-0573">Peptidoglycan synthesis</keyword>
<organism evidence="22 23">
    <name type="scientific">Paenibacillus amylolyticus</name>
    <dbReference type="NCBI Taxonomy" id="1451"/>
    <lineage>
        <taxon>Bacteria</taxon>
        <taxon>Bacillati</taxon>
        <taxon>Bacillota</taxon>
        <taxon>Bacilli</taxon>
        <taxon>Bacillales</taxon>
        <taxon>Paenibacillaceae</taxon>
        <taxon>Paenibacillus</taxon>
    </lineage>
</organism>
<dbReference type="AlphaFoldDB" id="A0AAP5LNW8"/>
<gene>
    <name evidence="22" type="ORF">J2W91_000387</name>
</gene>
<keyword evidence="7 22" id="KW-0808">Transferase</keyword>
<evidence type="ECO:0000256" key="18">
    <source>
        <dbReference type="SAM" id="MobiDB-lite"/>
    </source>
</evidence>
<dbReference type="InterPro" id="IPR050396">
    <property type="entry name" value="Glycosyltr_51/Transpeptidase"/>
</dbReference>
<evidence type="ECO:0000313" key="23">
    <source>
        <dbReference type="Proteomes" id="UP001254832"/>
    </source>
</evidence>
<dbReference type="GO" id="GO:0008360">
    <property type="term" value="P:regulation of cell shape"/>
    <property type="evidence" value="ECO:0007669"/>
    <property type="project" value="UniProtKB-KW"/>
</dbReference>
<dbReference type="GO" id="GO:0030288">
    <property type="term" value="C:outer membrane-bounded periplasmic space"/>
    <property type="evidence" value="ECO:0007669"/>
    <property type="project" value="TreeGrafter"/>
</dbReference>
<sequence length="892" mass="96418">MPNDPLSRSNNRNSNNKSTKKAKPKTSKKKKITGKRVGWTLFFTMAIAIFCALGGYLFIMVSGQKLLDANMDKTTINETSKVYDRNGQLMGELSIKKLEPVDSDAIPKLLKEAFVATEDKRFYEHQGVDIWSIGRAAVKDVMARSMVEGGSTLTQQLAKNMFLSRDKTFFRKATEVSIAMALERKYTKDEILTMYLNRIFFGHQRYGIQAASEFYFGVKKLDELELWEIATLAAMPKGPSAYNPLSNPNDSKARRAVVLQLMYEQGYISKAEMDKAKAVDYDYTPPEKEKKYQPFIDYVLREAERVTGKTEDDLNIGGYKIYTTMDAQAQTAMEKAFADDSLFEESKDDQKVQGSMVIMNHENGSLVALLGGRDYQTKGYSRVTQSRRQPGSAFKPIVSYAPALETGDYNANSALSNAKQCFGNYCPNNLHGYSSTISMTDAITKSENIPAVWLLDKIGVNAGINFAKSVGIQMADEDKNLAIALGGLSKGTNTLEMAQAYSAFANLGEYQQAYSIKEVKDSTDKAIYKHDKSDTTRVMSEQNAYQLTQMLQNVVNDGTGRSARLDRPVAGKTGTVQSGIAGNSANRDVWFVGYTPEWTAAVWMGYDNPDATHMLKNSSKLSAAFFAKVMSDALKGVPVKEFKAPEGGQTPIPEPEPEQPQLSVSGLSGSYDPTSQIVSLNWTGTGDANTQYRIYRKETSEAQFTHLIDSIGATSTQDLSALPGLTYEYYVTAYDLATGVETAPTNTISLMIEAQEAIPDETEPDPDPGLDPGTEQPGVDNPDDGSNGNSNPGDNNGNGNQNGNNGNNGNGNNGNNGNGNGNGNGGSEQGGGQPGDGGTPPDQGTTDPGNTGDDSTGGTVTTPGEVVSPDPGSDGTNQQPDAPASTQSGTDG</sequence>
<evidence type="ECO:0000256" key="10">
    <source>
        <dbReference type="ARBA" id="ARBA00022960"/>
    </source>
</evidence>
<evidence type="ECO:0000313" key="22">
    <source>
        <dbReference type="EMBL" id="MDR6721939.1"/>
    </source>
</evidence>
<dbReference type="Pfam" id="PF00905">
    <property type="entry name" value="Transpeptidase"/>
    <property type="match status" value="1"/>
</dbReference>
<keyword evidence="5" id="KW-0645">Protease</keyword>
<feature type="transmembrane region" description="Helical" evidence="19">
    <location>
        <begin position="37"/>
        <end position="59"/>
    </location>
</feature>
<keyword evidence="9" id="KW-0378">Hydrolase</keyword>
<dbReference type="InterPro" id="IPR001264">
    <property type="entry name" value="Glyco_trans_51"/>
</dbReference>
<feature type="compositionally biased region" description="Polar residues" evidence="18">
    <location>
        <begin position="874"/>
        <end position="892"/>
    </location>
</feature>
<keyword evidence="3" id="KW-1003">Cell membrane</keyword>
<evidence type="ECO:0000256" key="7">
    <source>
        <dbReference type="ARBA" id="ARBA00022679"/>
    </source>
</evidence>
<comment type="catalytic activity">
    <reaction evidence="16">
        <text>Preferential cleavage: (Ac)2-L-Lys-D-Ala-|-D-Ala. Also transpeptidation of peptidyl-alanyl moieties that are N-acyl substituents of D-alanine.</text>
        <dbReference type="EC" id="3.4.16.4"/>
    </reaction>
</comment>
<dbReference type="GO" id="GO:0008955">
    <property type="term" value="F:peptidoglycan glycosyltransferase activity"/>
    <property type="evidence" value="ECO:0007669"/>
    <property type="project" value="UniProtKB-EC"/>
</dbReference>
<protein>
    <submittedName>
        <fullName evidence="22">Penicillin-binding protein 2A</fullName>
        <ecNumber evidence="22">2.3.2.-</ecNumber>
        <ecNumber evidence="22">2.4.1.129</ecNumber>
    </submittedName>
</protein>
<dbReference type="EC" id="2.4.1.129" evidence="22"/>
<dbReference type="RefSeq" id="WP_310136207.1">
    <property type="nucleotide sequence ID" value="NZ_JAVDTR010000001.1"/>
</dbReference>
<keyword evidence="8 19" id="KW-0812">Transmembrane</keyword>
<evidence type="ECO:0000256" key="4">
    <source>
        <dbReference type="ARBA" id="ARBA00022645"/>
    </source>
</evidence>
<dbReference type="Pfam" id="PF00912">
    <property type="entry name" value="Transgly"/>
    <property type="match status" value="1"/>
</dbReference>